<protein>
    <submittedName>
        <fullName evidence="1">Uncharacterized protein</fullName>
    </submittedName>
</protein>
<dbReference type="OrthoDB" id="1751116at2"/>
<organism evidence="1 2">
    <name type="scientific">Paenibacillus algorifonticola</name>
    <dbReference type="NCBI Taxonomy" id="684063"/>
    <lineage>
        <taxon>Bacteria</taxon>
        <taxon>Bacillati</taxon>
        <taxon>Bacillota</taxon>
        <taxon>Bacilli</taxon>
        <taxon>Bacillales</taxon>
        <taxon>Paenibacillaceae</taxon>
        <taxon>Paenibacillus</taxon>
    </lineage>
</organism>
<proteinExistence type="predicted"/>
<reference evidence="2" key="1">
    <citation type="submission" date="2016-10" db="EMBL/GenBank/DDBJ databases">
        <authorList>
            <person name="Varghese N."/>
            <person name="Submissions S."/>
        </authorList>
    </citation>
    <scope>NUCLEOTIDE SEQUENCE [LARGE SCALE GENOMIC DNA]</scope>
    <source>
        <strain evidence="2">CGMCC 1.10223</strain>
    </source>
</reference>
<sequence length="151" mass="17584">MAINHVILELYCGFDKEKNGKAPLYYKYGSYHPGYHCLENSCESLSYIKAPSEIAYSDSEGESEFEKNAWIGFGGDMNPESFDDENNYESLKNIWEEICKRKIQESYNEYMKRTEGMRGRYVNFTYDLESVGWGKASLEINGVENFLRRVI</sequence>
<gene>
    <name evidence="1" type="ORF">SAMN04487969_113152</name>
</gene>
<dbReference type="RefSeq" id="WP_156182353.1">
    <property type="nucleotide sequence ID" value="NZ_FONN01000013.1"/>
</dbReference>
<dbReference type="Proteomes" id="UP000183410">
    <property type="component" value="Unassembled WGS sequence"/>
</dbReference>
<evidence type="ECO:0000313" key="2">
    <source>
        <dbReference type="Proteomes" id="UP000183410"/>
    </source>
</evidence>
<name>A0A1I2FW60_9BACL</name>
<dbReference type="AlphaFoldDB" id="A0A1I2FW60"/>
<keyword evidence="2" id="KW-1185">Reference proteome</keyword>
<evidence type="ECO:0000313" key="1">
    <source>
        <dbReference type="EMBL" id="SFF09049.1"/>
    </source>
</evidence>
<accession>A0A1I2FW60</accession>
<dbReference type="EMBL" id="FONN01000013">
    <property type="protein sequence ID" value="SFF09049.1"/>
    <property type="molecule type" value="Genomic_DNA"/>
</dbReference>